<dbReference type="AlphaFoldDB" id="B4FEP6"/>
<name>B4FEP6_MAIZE</name>
<evidence type="ECO:0000313" key="1">
    <source>
        <dbReference type="EMBL" id="ACF80589.1"/>
    </source>
</evidence>
<organism evidence="1">
    <name type="scientific">Zea mays</name>
    <name type="common">Maize</name>
    <dbReference type="NCBI Taxonomy" id="4577"/>
    <lineage>
        <taxon>Eukaryota</taxon>
        <taxon>Viridiplantae</taxon>
        <taxon>Streptophyta</taxon>
        <taxon>Embryophyta</taxon>
        <taxon>Tracheophyta</taxon>
        <taxon>Spermatophyta</taxon>
        <taxon>Magnoliopsida</taxon>
        <taxon>Liliopsida</taxon>
        <taxon>Poales</taxon>
        <taxon>Poaceae</taxon>
        <taxon>PACMAD clade</taxon>
        <taxon>Panicoideae</taxon>
        <taxon>Andropogonodae</taxon>
        <taxon>Andropogoneae</taxon>
        <taxon>Tripsacinae</taxon>
        <taxon>Zea</taxon>
    </lineage>
</organism>
<accession>B4FEP6</accession>
<protein>
    <submittedName>
        <fullName evidence="1">Uncharacterized protein</fullName>
    </submittedName>
</protein>
<sequence length="72" mass="7949">MIQQLFPFPGIVLFILDSSSSMCEEIAIKRVFVALLGSPCLQVLLIAGSVLQMQSHRGLKFVVQETDKEIQG</sequence>
<reference evidence="1" key="1">
    <citation type="journal article" date="2009" name="PLoS Genet.">
        <title>Sequencing, mapping, and analysis of 27,455 maize full-length cDNAs.</title>
        <authorList>
            <person name="Soderlund C."/>
            <person name="Descour A."/>
            <person name="Kudrna D."/>
            <person name="Bomhoff M."/>
            <person name="Boyd L."/>
            <person name="Currie J."/>
            <person name="Angelova A."/>
            <person name="Collura K."/>
            <person name="Wissotski M."/>
            <person name="Ashley E."/>
            <person name="Morrow D."/>
            <person name="Fernandes J."/>
            <person name="Walbot V."/>
            <person name="Yu Y."/>
        </authorList>
    </citation>
    <scope>NUCLEOTIDE SEQUENCE</scope>
    <source>
        <strain evidence="1">B73</strain>
    </source>
</reference>
<proteinExistence type="evidence at transcript level"/>
<dbReference type="EMBL" id="BT035584">
    <property type="protein sequence ID" value="ACF80589.1"/>
    <property type="molecule type" value="mRNA"/>
</dbReference>